<protein>
    <recommendedName>
        <fullName evidence="5">Secreted protein</fullName>
    </recommendedName>
</protein>
<keyword evidence="2" id="KW-0732">Signal</keyword>
<gene>
    <name evidence="3" type="ORF">CFIMG_008552RA00001</name>
</gene>
<dbReference type="AlphaFoldDB" id="A0A2C5WR91"/>
<proteinExistence type="predicted"/>
<dbReference type="EMBL" id="APWK03000083">
    <property type="protein sequence ID" value="PHH51879.1"/>
    <property type="molecule type" value="Genomic_DNA"/>
</dbReference>
<evidence type="ECO:0008006" key="5">
    <source>
        <dbReference type="Google" id="ProtNLM"/>
    </source>
</evidence>
<organism evidence="3 4">
    <name type="scientific">Ceratocystis fimbriata CBS 114723</name>
    <dbReference type="NCBI Taxonomy" id="1035309"/>
    <lineage>
        <taxon>Eukaryota</taxon>
        <taxon>Fungi</taxon>
        <taxon>Dikarya</taxon>
        <taxon>Ascomycota</taxon>
        <taxon>Pezizomycotina</taxon>
        <taxon>Sordariomycetes</taxon>
        <taxon>Hypocreomycetidae</taxon>
        <taxon>Microascales</taxon>
        <taxon>Ceratocystidaceae</taxon>
        <taxon>Ceratocystis</taxon>
    </lineage>
</organism>
<sequence>MQLIHAIIAVVAASEAATAAPMSGGPHLAPSSLAKPAGMKYARTTEDCRAVCGSGVAEGVDCSKCPFEKQSRRHKRDQNQVKRSKENDSDDESDDED</sequence>
<feature type="signal peptide" evidence="2">
    <location>
        <begin position="1"/>
        <end position="19"/>
    </location>
</feature>
<feature type="chain" id="PRO_5012903151" description="Secreted protein" evidence="2">
    <location>
        <begin position="20"/>
        <end position="97"/>
    </location>
</feature>
<keyword evidence="4" id="KW-1185">Reference proteome</keyword>
<comment type="caution">
    <text evidence="3">The sequence shown here is derived from an EMBL/GenBank/DDBJ whole genome shotgun (WGS) entry which is preliminary data.</text>
</comment>
<accession>A0A2C5WR91</accession>
<reference evidence="3 4" key="1">
    <citation type="journal article" date="2013" name="Fungal Biol.">
        <title>Analysis of microsatellite markers in the genome of the plant pathogen Ceratocystis fimbriata.</title>
        <authorList>
            <person name="Simpson M.C."/>
            <person name="Wilken P.M."/>
            <person name="Coetzee M.P."/>
            <person name="Wingfield M.J."/>
            <person name="Wingfield B.D."/>
        </authorList>
    </citation>
    <scope>NUCLEOTIDE SEQUENCE [LARGE SCALE GENOMIC DNA]</scope>
    <source>
        <strain evidence="3 4">CBS 114723</strain>
    </source>
</reference>
<dbReference type="Proteomes" id="UP000222788">
    <property type="component" value="Unassembled WGS sequence"/>
</dbReference>
<feature type="region of interest" description="Disordered" evidence="1">
    <location>
        <begin position="66"/>
        <end position="97"/>
    </location>
</feature>
<feature type="compositionally biased region" description="Acidic residues" evidence="1">
    <location>
        <begin position="88"/>
        <end position="97"/>
    </location>
</feature>
<evidence type="ECO:0000256" key="2">
    <source>
        <dbReference type="SAM" id="SignalP"/>
    </source>
</evidence>
<reference evidence="3 4" key="2">
    <citation type="journal article" date="2013" name="IMA Fungus">
        <title>IMA Genome-F 1: Ceratocystis fimbriata: Draft nuclear genome sequence for the plant pathogen, Ceratocystis fimbriata.</title>
        <authorList>
            <person name="Wilken P.M."/>
            <person name="Steenkamp E.T."/>
            <person name="Wingfield M.J."/>
            <person name="de Beer Z.W."/>
            <person name="Wingfield B.D."/>
        </authorList>
    </citation>
    <scope>NUCLEOTIDE SEQUENCE [LARGE SCALE GENOMIC DNA]</scope>
    <source>
        <strain evidence="3 4">CBS 114723</strain>
    </source>
</reference>
<feature type="region of interest" description="Disordered" evidence="1">
    <location>
        <begin position="19"/>
        <end position="38"/>
    </location>
</feature>
<evidence type="ECO:0000313" key="4">
    <source>
        <dbReference type="Proteomes" id="UP000222788"/>
    </source>
</evidence>
<evidence type="ECO:0000256" key="1">
    <source>
        <dbReference type="SAM" id="MobiDB-lite"/>
    </source>
</evidence>
<feature type="compositionally biased region" description="Basic and acidic residues" evidence="1">
    <location>
        <begin position="77"/>
        <end position="87"/>
    </location>
</feature>
<name>A0A2C5WR91_9PEZI</name>
<evidence type="ECO:0000313" key="3">
    <source>
        <dbReference type="EMBL" id="PHH51879.1"/>
    </source>
</evidence>